<evidence type="ECO:0000313" key="2">
    <source>
        <dbReference type="Proteomes" id="UP000091857"/>
    </source>
</evidence>
<sequence>MSSLCLLYISFLLPQPLQLYSLTNLHLQAAPSDARPAKDVHFEFLLAEINLQVFI</sequence>
<accession>A0ACB7GE56</accession>
<proteinExistence type="predicted"/>
<evidence type="ECO:0000313" key="1">
    <source>
        <dbReference type="EMBL" id="KAG8638355.1"/>
    </source>
</evidence>
<dbReference type="EMBL" id="CM004400">
    <property type="protein sequence ID" value="KAG8638355.1"/>
    <property type="molecule type" value="Genomic_DNA"/>
</dbReference>
<name>A0ACB7GE56_MANES</name>
<organism evidence="1 2">
    <name type="scientific">Manihot esculenta</name>
    <name type="common">Cassava</name>
    <name type="synonym">Jatropha manihot</name>
    <dbReference type="NCBI Taxonomy" id="3983"/>
    <lineage>
        <taxon>Eukaryota</taxon>
        <taxon>Viridiplantae</taxon>
        <taxon>Streptophyta</taxon>
        <taxon>Embryophyta</taxon>
        <taxon>Tracheophyta</taxon>
        <taxon>Spermatophyta</taxon>
        <taxon>Magnoliopsida</taxon>
        <taxon>eudicotyledons</taxon>
        <taxon>Gunneridae</taxon>
        <taxon>Pentapetalae</taxon>
        <taxon>rosids</taxon>
        <taxon>fabids</taxon>
        <taxon>Malpighiales</taxon>
        <taxon>Euphorbiaceae</taxon>
        <taxon>Crotonoideae</taxon>
        <taxon>Manihoteae</taxon>
        <taxon>Manihot</taxon>
    </lineage>
</organism>
<gene>
    <name evidence="1" type="ORF">MANES_14G018966v8</name>
</gene>
<comment type="caution">
    <text evidence="1">The sequence shown here is derived from an EMBL/GenBank/DDBJ whole genome shotgun (WGS) entry which is preliminary data.</text>
</comment>
<dbReference type="Proteomes" id="UP000091857">
    <property type="component" value="Chromosome 14"/>
</dbReference>
<protein>
    <submittedName>
        <fullName evidence="1">Uncharacterized protein</fullName>
    </submittedName>
</protein>
<keyword evidence="2" id="KW-1185">Reference proteome</keyword>
<reference evidence="2" key="1">
    <citation type="journal article" date="2016" name="Nat. Biotechnol.">
        <title>Sequencing wild and cultivated cassava and related species reveals extensive interspecific hybridization and genetic diversity.</title>
        <authorList>
            <person name="Bredeson J.V."/>
            <person name="Lyons J.B."/>
            <person name="Prochnik S.E."/>
            <person name="Wu G.A."/>
            <person name="Ha C.M."/>
            <person name="Edsinger-Gonzales E."/>
            <person name="Grimwood J."/>
            <person name="Schmutz J."/>
            <person name="Rabbi I.Y."/>
            <person name="Egesi C."/>
            <person name="Nauluvula P."/>
            <person name="Lebot V."/>
            <person name="Ndunguru J."/>
            <person name="Mkamilo G."/>
            <person name="Bart R.S."/>
            <person name="Setter T.L."/>
            <person name="Gleadow R.M."/>
            <person name="Kulakow P."/>
            <person name="Ferguson M.E."/>
            <person name="Rounsley S."/>
            <person name="Rokhsar D.S."/>
        </authorList>
    </citation>
    <scope>NUCLEOTIDE SEQUENCE [LARGE SCALE GENOMIC DNA]</scope>
    <source>
        <strain evidence="2">cv. AM560-2</strain>
    </source>
</reference>